<gene>
    <name evidence="2" type="ORF">AQUCO_06800092v1</name>
</gene>
<dbReference type="PANTHER" id="PTHR31170">
    <property type="entry name" value="BNAC04G53230D PROTEIN"/>
    <property type="match status" value="1"/>
</dbReference>
<feature type="transmembrane region" description="Helical" evidence="1">
    <location>
        <begin position="395"/>
        <end position="421"/>
    </location>
</feature>
<dbReference type="Pfam" id="PF03140">
    <property type="entry name" value="DUF247"/>
    <property type="match status" value="1"/>
</dbReference>
<dbReference type="InParanoid" id="A0A2G5CBL6"/>
<dbReference type="Proteomes" id="UP000230069">
    <property type="component" value="Unassembled WGS sequence"/>
</dbReference>
<dbReference type="STRING" id="218851.A0A2G5CBL6"/>
<keyword evidence="1" id="KW-0812">Transmembrane</keyword>
<dbReference type="OrthoDB" id="672127at2759"/>
<organism evidence="2 3">
    <name type="scientific">Aquilegia coerulea</name>
    <name type="common">Rocky mountain columbine</name>
    <dbReference type="NCBI Taxonomy" id="218851"/>
    <lineage>
        <taxon>Eukaryota</taxon>
        <taxon>Viridiplantae</taxon>
        <taxon>Streptophyta</taxon>
        <taxon>Embryophyta</taxon>
        <taxon>Tracheophyta</taxon>
        <taxon>Spermatophyta</taxon>
        <taxon>Magnoliopsida</taxon>
        <taxon>Ranunculales</taxon>
        <taxon>Ranunculaceae</taxon>
        <taxon>Thalictroideae</taxon>
        <taxon>Aquilegia</taxon>
    </lineage>
</organism>
<dbReference type="PANTHER" id="PTHR31170:SF25">
    <property type="entry name" value="BNAA09G04570D PROTEIN"/>
    <property type="match status" value="1"/>
</dbReference>
<name>A0A2G5CBL6_AQUCA</name>
<dbReference type="InterPro" id="IPR004158">
    <property type="entry name" value="DUF247_pln"/>
</dbReference>
<keyword evidence="1" id="KW-1133">Transmembrane helix</keyword>
<sequence length="423" mass="49103">MDITDDKLVNSIKETLNSTPPFSSEPCIYSVPDTLRWVNEEAYTPNIISIGPLHYGKERLRKMEVNKQRYLNDFLIHNPNLSLKDYVVIVRDMEDRTRNSYAEHISFTSNELVKIMLLDSCFLIEYFIKYKYRNLRNKDDPLFQIDILRSDVKRDTVLIENQLPFFILEHLFNAMNVAGQFGAGNHSFLLLVLNFYGKCCQDVVLHFSTHQVRHFVDLLLYFYIPADARMEPKGNDENRIYIPNATALHDAGVKFRNNTNSQVKCILDVKFSNGMLEMPMIEVCDTTESELRNMIAFEQCISGDTRYLSDYVTLMDCLIDTPNDAALLRKYEIINNMLGNNEAVKQVFNKLGKCIALRKESFYFSRLLEDVNAYYNTRWHVWKATLTRNYFNSPWSITSVIAAVILLILAFIQTVCSIGSLNR</sequence>
<accession>A0A2G5CBL6</accession>
<protein>
    <submittedName>
        <fullName evidence="2">Uncharacterized protein</fullName>
    </submittedName>
</protein>
<keyword evidence="1" id="KW-0472">Membrane</keyword>
<dbReference type="FunCoup" id="A0A2G5CBL6">
    <property type="interactions" value="152"/>
</dbReference>
<reference evidence="2 3" key="1">
    <citation type="submission" date="2017-09" db="EMBL/GenBank/DDBJ databases">
        <title>WGS assembly of Aquilegia coerulea Goldsmith.</title>
        <authorList>
            <person name="Hodges S."/>
            <person name="Kramer E."/>
            <person name="Nordborg M."/>
            <person name="Tomkins J."/>
            <person name="Borevitz J."/>
            <person name="Derieg N."/>
            <person name="Yan J."/>
            <person name="Mihaltcheva S."/>
            <person name="Hayes R.D."/>
            <person name="Rokhsar D."/>
        </authorList>
    </citation>
    <scope>NUCLEOTIDE SEQUENCE [LARGE SCALE GENOMIC DNA]</scope>
    <source>
        <strain evidence="3">cv. Goldsmith</strain>
    </source>
</reference>
<evidence type="ECO:0000313" key="2">
    <source>
        <dbReference type="EMBL" id="PIA28672.1"/>
    </source>
</evidence>
<evidence type="ECO:0000256" key="1">
    <source>
        <dbReference type="SAM" id="Phobius"/>
    </source>
</evidence>
<dbReference type="AlphaFoldDB" id="A0A2G5CBL6"/>
<keyword evidence="3" id="KW-1185">Reference proteome</keyword>
<dbReference type="EMBL" id="KZ305085">
    <property type="protein sequence ID" value="PIA28672.1"/>
    <property type="molecule type" value="Genomic_DNA"/>
</dbReference>
<evidence type="ECO:0000313" key="3">
    <source>
        <dbReference type="Proteomes" id="UP000230069"/>
    </source>
</evidence>
<proteinExistence type="predicted"/>